<evidence type="ECO:0000313" key="3">
    <source>
        <dbReference type="Proteomes" id="UP000036987"/>
    </source>
</evidence>
<name>A0A0K9NL05_ZOSMR</name>
<comment type="caution">
    <text evidence="2">The sequence shown here is derived from an EMBL/GenBank/DDBJ whole genome shotgun (WGS) entry which is preliminary data.</text>
</comment>
<evidence type="ECO:0000256" key="1">
    <source>
        <dbReference type="SAM" id="MobiDB-lite"/>
    </source>
</evidence>
<dbReference type="EMBL" id="LFYR01002091">
    <property type="protein sequence ID" value="KMZ57298.1"/>
    <property type="molecule type" value="Genomic_DNA"/>
</dbReference>
<dbReference type="Proteomes" id="UP000036987">
    <property type="component" value="Unassembled WGS sequence"/>
</dbReference>
<gene>
    <name evidence="2" type="ORF">ZOSMA_87G00410</name>
</gene>
<keyword evidence="3" id="KW-1185">Reference proteome</keyword>
<evidence type="ECO:0000313" key="2">
    <source>
        <dbReference type="EMBL" id="KMZ57298.1"/>
    </source>
</evidence>
<organism evidence="2 3">
    <name type="scientific">Zostera marina</name>
    <name type="common">Eelgrass</name>
    <dbReference type="NCBI Taxonomy" id="29655"/>
    <lineage>
        <taxon>Eukaryota</taxon>
        <taxon>Viridiplantae</taxon>
        <taxon>Streptophyta</taxon>
        <taxon>Embryophyta</taxon>
        <taxon>Tracheophyta</taxon>
        <taxon>Spermatophyta</taxon>
        <taxon>Magnoliopsida</taxon>
        <taxon>Liliopsida</taxon>
        <taxon>Zosteraceae</taxon>
        <taxon>Zostera</taxon>
    </lineage>
</organism>
<feature type="region of interest" description="Disordered" evidence="1">
    <location>
        <begin position="100"/>
        <end position="149"/>
    </location>
</feature>
<protein>
    <submittedName>
        <fullName evidence="2">Uncharacterized protein</fullName>
    </submittedName>
</protein>
<proteinExistence type="predicted"/>
<sequence>MSCAVFFDLRPYGVEPDICEVGSRKITERELAAELKSRMEWNAGGMRERVTEARDEDVVISFVSDYGGWFRTPDELQWAGEVVDPMDHVMEARSAMLVDDGIGDGDVHGAEDRTPSSSGRIIEDEDLGGVTGPNRGSSSSSSSAYFDSV</sequence>
<reference evidence="3" key="1">
    <citation type="journal article" date="2016" name="Nature">
        <title>The genome of the seagrass Zostera marina reveals angiosperm adaptation to the sea.</title>
        <authorList>
            <person name="Olsen J.L."/>
            <person name="Rouze P."/>
            <person name="Verhelst B."/>
            <person name="Lin Y.-C."/>
            <person name="Bayer T."/>
            <person name="Collen J."/>
            <person name="Dattolo E."/>
            <person name="De Paoli E."/>
            <person name="Dittami S."/>
            <person name="Maumus F."/>
            <person name="Michel G."/>
            <person name="Kersting A."/>
            <person name="Lauritano C."/>
            <person name="Lohaus R."/>
            <person name="Toepel M."/>
            <person name="Tonon T."/>
            <person name="Vanneste K."/>
            <person name="Amirebrahimi M."/>
            <person name="Brakel J."/>
            <person name="Bostroem C."/>
            <person name="Chovatia M."/>
            <person name="Grimwood J."/>
            <person name="Jenkins J.W."/>
            <person name="Jueterbock A."/>
            <person name="Mraz A."/>
            <person name="Stam W.T."/>
            <person name="Tice H."/>
            <person name="Bornberg-Bauer E."/>
            <person name="Green P.J."/>
            <person name="Pearson G.A."/>
            <person name="Procaccini G."/>
            <person name="Duarte C.M."/>
            <person name="Schmutz J."/>
            <person name="Reusch T.B.H."/>
            <person name="Van de Peer Y."/>
        </authorList>
    </citation>
    <scope>NUCLEOTIDE SEQUENCE [LARGE SCALE GENOMIC DNA]</scope>
    <source>
        <strain evidence="3">cv. Finnish</strain>
    </source>
</reference>
<feature type="compositionally biased region" description="Basic and acidic residues" evidence="1">
    <location>
        <begin position="105"/>
        <end position="114"/>
    </location>
</feature>
<dbReference type="AlphaFoldDB" id="A0A0K9NL05"/>
<accession>A0A0K9NL05</accession>